<dbReference type="InterPro" id="IPR027417">
    <property type="entry name" value="P-loop_NTPase"/>
</dbReference>
<dbReference type="InterPro" id="IPR036640">
    <property type="entry name" value="ABC1_TM_sf"/>
</dbReference>
<dbReference type="SUPFAM" id="SSF90123">
    <property type="entry name" value="ABC transporter transmembrane region"/>
    <property type="match status" value="1"/>
</dbReference>
<feature type="transmembrane region" description="Helical" evidence="8">
    <location>
        <begin position="189"/>
        <end position="208"/>
    </location>
</feature>
<dbReference type="InterPro" id="IPR011527">
    <property type="entry name" value="ABC1_TM_dom"/>
</dbReference>
<evidence type="ECO:0000256" key="6">
    <source>
        <dbReference type="ARBA" id="ARBA00023136"/>
    </source>
</evidence>
<gene>
    <name evidence="10" type="ORF">ANN_17767</name>
</gene>
<comment type="caution">
    <text evidence="10">The sequence shown here is derived from an EMBL/GenBank/DDBJ whole genome shotgun (WGS) entry which is preliminary data.</text>
</comment>
<keyword evidence="5 8" id="KW-1133">Transmembrane helix</keyword>
<sequence length="665" mass="74645">MNHKTEAFKHVQEKCPAISDSKLKEGVFSGPQIREIMKDSHLESLLEGKERAAWIAFKEVVLNFVGNRRSENYEELVQNLLLAYETMGCNTSLKIHFLHSHLDFFPENCGDFSDEHDKKFQLWKKDTKDSGALRLSMTALGDTTTGQVVNLMSNDVNRFDVALVFLHYLWVGPIETCVVTYFMWNEVGVSAVIGVASLLLFIPLQGFLGKKSSEYRLKTAIRTDERVRLMNEIILGIQVIKMYTWEIPFAKLVNSARKFEICAIKYSSYMRGILLSFIMFTTRISLFISVLSYVLLGNYITAEKVFVLVSYYQILRQTMTVFFPQGISQIAEAYVSVNRLQKFMLYEERDLKSLAVADTKNDAVMPPLEHGEVNHVANNSKKENMELGVRLSDATAQWTPELHDKTLNKVTLHIKPGTLVAVIGPVGAGKKFKIVTTALKSSRCLGSRTCVQQKGGRARREERKLRDPGSCARGERKASTVVRRVAKGEGEKTDCDGCKGNVWSPSDGETENRPEIEGSQSYTLVPQAEKLRAYGESLKKLALRITSNLRNPGLSRLADNAEARGQRGQTSFLLSILKELPLMEGTIEVGGTVSYASQEPWLFAGSVRQNILFGQPLVRERYNHVIKVCALKRDFQLLPYGDKTIVGERGISLSGGQRARINLAS</sequence>
<keyword evidence="11" id="KW-1185">Reference proteome</keyword>
<feature type="transmembrane region" description="Helical" evidence="8">
    <location>
        <begin position="273"/>
        <end position="296"/>
    </location>
</feature>
<evidence type="ECO:0000256" key="8">
    <source>
        <dbReference type="SAM" id="Phobius"/>
    </source>
</evidence>
<keyword evidence="6 8" id="KW-0472">Membrane</keyword>
<evidence type="ECO:0000256" key="7">
    <source>
        <dbReference type="SAM" id="MobiDB-lite"/>
    </source>
</evidence>
<evidence type="ECO:0000313" key="10">
    <source>
        <dbReference type="EMBL" id="KAJ4437622.1"/>
    </source>
</evidence>
<evidence type="ECO:0000256" key="1">
    <source>
        <dbReference type="ARBA" id="ARBA00022448"/>
    </source>
</evidence>
<dbReference type="Gene3D" id="3.40.50.300">
    <property type="entry name" value="P-loop containing nucleotide triphosphate hydrolases"/>
    <property type="match status" value="2"/>
</dbReference>
<evidence type="ECO:0000313" key="11">
    <source>
        <dbReference type="Proteomes" id="UP001148838"/>
    </source>
</evidence>
<reference evidence="10 11" key="1">
    <citation type="journal article" date="2022" name="Allergy">
        <title>Genome assembly and annotation of Periplaneta americana reveal a comprehensive cockroach allergen profile.</title>
        <authorList>
            <person name="Wang L."/>
            <person name="Xiong Q."/>
            <person name="Saelim N."/>
            <person name="Wang L."/>
            <person name="Nong W."/>
            <person name="Wan A.T."/>
            <person name="Shi M."/>
            <person name="Liu X."/>
            <person name="Cao Q."/>
            <person name="Hui J.H.L."/>
            <person name="Sookrung N."/>
            <person name="Leung T.F."/>
            <person name="Tungtrongchitr A."/>
            <person name="Tsui S.K.W."/>
        </authorList>
    </citation>
    <scope>NUCLEOTIDE SEQUENCE [LARGE SCALE GENOMIC DNA]</scope>
    <source>
        <strain evidence="10">PWHHKU_190912</strain>
    </source>
</reference>
<feature type="domain" description="ABC transmembrane type-1" evidence="9">
    <location>
        <begin position="133"/>
        <end position="325"/>
    </location>
</feature>
<dbReference type="SUPFAM" id="SSF52540">
    <property type="entry name" value="P-loop containing nucleoside triphosphate hydrolases"/>
    <property type="match status" value="1"/>
</dbReference>
<feature type="compositionally biased region" description="Basic and acidic residues" evidence="7">
    <location>
        <begin position="458"/>
        <end position="476"/>
    </location>
</feature>
<name>A0ABQ8SU17_PERAM</name>
<dbReference type="EMBL" id="JAJSOF020000021">
    <property type="protein sequence ID" value="KAJ4437622.1"/>
    <property type="molecule type" value="Genomic_DNA"/>
</dbReference>
<dbReference type="Gene3D" id="1.20.1560.10">
    <property type="entry name" value="ABC transporter type 1, transmembrane domain"/>
    <property type="match status" value="1"/>
</dbReference>
<protein>
    <recommendedName>
        <fullName evidence="9">ABC transmembrane type-1 domain-containing protein</fullName>
    </recommendedName>
</protein>
<evidence type="ECO:0000256" key="3">
    <source>
        <dbReference type="ARBA" id="ARBA00022741"/>
    </source>
</evidence>
<dbReference type="InterPro" id="IPR050173">
    <property type="entry name" value="ABC_transporter_C-like"/>
</dbReference>
<proteinExistence type="predicted"/>
<accession>A0ABQ8SU17</accession>
<dbReference type="PANTHER" id="PTHR24223:SF448">
    <property type="entry name" value="FI20146P1-RELATED"/>
    <property type="match status" value="1"/>
</dbReference>
<keyword evidence="3" id="KW-0547">Nucleotide-binding</keyword>
<evidence type="ECO:0000256" key="5">
    <source>
        <dbReference type="ARBA" id="ARBA00022989"/>
    </source>
</evidence>
<keyword evidence="4" id="KW-0067">ATP-binding</keyword>
<evidence type="ECO:0000259" key="9">
    <source>
        <dbReference type="PROSITE" id="PS50929"/>
    </source>
</evidence>
<evidence type="ECO:0000256" key="4">
    <source>
        <dbReference type="ARBA" id="ARBA00022840"/>
    </source>
</evidence>
<dbReference type="PROSITE" id="PS50929">
    <property type="entry name" value="ABC_TM1F"/>
    <property type="match status" value="1"/>
</dbReference>
<dbReference type="PANTHER" id="PTHR24223">
    <property type="entry name" value="ATP-BINDING CASSETTE SUB-FAMILY C"/>
    <property type="match status" value="1"/>
</dbReference>
<feature type="region of interest" description="Disordered" evidence="7">
    <location>
        <begin position="455"/>
        <end position="476"/>
    </location>
</feature>
<dbReference type="Pfam" id="PF00664">
    <property type="entry name" value="ABC_membrane"/>
    <property type="match status" value="1"/>
</dbReference>
<dbReference type="Proteomes" id="UP001148838">
    <property type="component" value="Unassembled WGS sequence"/>
</dbReference>
<evidence type="ECO:0000256" key="2">
    <source>
        <dbReference type="ARBA" id="ARBA00022692"/>
    </source>
</evidence>
<feature type="transmembrane region" description="Helical" evidence="8">
    <location>
        <begin position="161"/>
        <end position="183"/>
    </location>
</feature>
<keyword evidence="1" id="KW-0813">Transport</keyword>
<organism evidence="10 11">
    <name type="scientific">Periplaneta americana</name>
    <name type="common">American cockroach</name>
    <name type="synonym">Blatta americana</name>
    <dbReference type="NCBI Taxonomy" id="6978"/>
    <lineage>
        <taxon>Eukaryota</taxon>
        <taxon>Metazoa</taxon>
        <taxon>Ecdysozoa</taxon>
        <taxon>Arthropoda</taxon>
        <taxon>Hexapoda</taxon>
        <taxon>Insecta</taxon>
        <taxon>Pterygota</taxon>
        <taxon>Neoptera</taxon>
        <taxon>Polyneoptera</taxon>
        <taxon>Dictyoptera</taxon>
        <taxon>Blattodea</taxon>
        <taxon>Blattoidea</taxon>
        <taxon>Blattidae</taxon>
        <taxon>Blattinae</taxon>
        <taxon>Periplaneta</taxon>
    </lineage>
</organism>
<keyword evidence="2 8" id="KW-0812">Transmembrane</keyword>